<feature type="compositionally biased region" description="Polar residues" evidence="1">
    <location>
        <begin position="230"/>
        <end position="252"/>
    </location>
</feature>
<dbReference type="Proteomes" id="UP000824120">
    <property type="component" value="Chromosome 2"/>
</dbReference>
<organism evidence="2 3">
    <name type="scientific">Solanum commersonii</name>
    <name type="common">Commerson's wild potato</name>
    <name type="synonym">Commerson's nightshade</name>
    <dbReference type="NCBI Taxonomy" id="4109"/>
    <lineage>
        <taxon>Eukaryota</taxon>
        <taxon>Viridiplantae</taxon>
        <taxon>Streptophyta</taxon>
        <taxon>Embryophyta</taxon>
        <taxon>Tracheophyta</taxon>
        <taxon>Spermatophyta</taxon>
        <taxon>Magnoliopsida</taxon>
        <taxon>eudicotyledons</taxon>
        <taxon>Gunneridae</taxon>
        <taxon>Pentapetalae</taxon>
        <taxon>asterids</taxon>
        <taxon>lamiids</taxon>
        <taxon>Solanales</taxon>
        <taxon>Solanaceae</taxon>
        <taxon>Solanoideae</taxon>
        <taxon>Solaneae</taxon>
        <taxon>Solanum</taxon>
    </lineage>
</organism>
<sequence>MGISHQIMPACDQLCVCCPAMRTRSRQPVKRYKKLISDSFPRSPDGEPNERMINKLCEYASKNPLRIPKITTVLEQRCYRELRNENLGSVKVVMCIYRKLLTSCKQQMPLFAGSFLSIIHILLDQMRHDEMRTVGCQALFDFIINQRDSTYMFNFEGLIPKICLLAQEMGEDERMIKMRCAGLQALSAMIWFMGEFCHMPAEFDSVTAAVLENCEGPKEKLDLNNDNQDKQTNGVQPVSSGGNQMPSSANELTRATSWRNIVTDRGLNVTAEDSRNPMFWSKVCLHNMAKLAKEATTVRRVLESLFRYFDNADLWSPEHGVALGVLLDMQSIMENSGQNIHFLLSTLIKHLDHKNVLKNPNMQIEIVEVASSLAKATKSQSSVTIVGAFSDMMRHLRKSILCSLDDSELGEEVIQWNRKLYTAVDECLVQLSLKVGDAGPILDVMAVMLESISNVTVMVRNTMAAVYRTAQIIASLPNHSYKNKARRTLFLSSLFSLGDAFNWLIVNILFSHFFVYTFQAFPEALFHQILLAMVSPDHETRLVAHRVFSVVLVPSSVCPRPKSVHPRSTKATGIQRTLSRTVSVFSSSAALFDKLKKEQTPTQDNMAGKEKTFNAKSLVKNQSMLKRLTSSYSRAYTVKRNSFPGTDEGKENGNTEEEQDGIFLKLKIRQISLLLSSLWVQAISATNTPENYEAIAHTYSLVVLFSQTKKSSHEALIRSFQLAFSLRNISIAGKGSLPSSRRRSLFMLATSMIIFLSKAYSFIPVVACAKAALTEKTVDPFLQLVDDCKLEAVTGKTEHAVKVYGSKEDDDDALKSLSAIQLSSNQTTEYFASIIVESLRNSYKNKTAAIKDQLLKDFLPDDVCPLGAQLVSETSGKIYRFGSIDDNSSDEVGDLTLPILEDGLTTENQNLSNSHLTLQIPDLITVTQFLDSVSDTTLQGGRLSVSTSDMTFKDMAGHCEALQAGKQQKMSHLMIAQASQENSFDFFLSNMKPANNCDNVISPVEPTHVKRPSESNPFITTIPPMPCAAESNFFALPASSPYDNFLKAAGS</sequence>
<dbReference type="AlphaFoldDB" id="A0A9J6ASD9"/>
<evidence type="ECO:0000256" key="1">
    <source>
        <dbReference type="SAM" id="MobiDB-lite"/>
    </source>
</evidence>
<dbReference type="PANTHER" id="PTHR46087:SF7">
    <property type="entry name" value="CYCLIN-LIKE PROTEIN"/>
    <property type="match status" value="1"/>
</dbReference>
<dbReference type="EMBL" id="JACXVP010000002">
    <property type="protein sequence ID" value="KAG5627493.1"/>
    <property type="molecule type" value="Genomic_DNA"/>
</dbReference>
<dbReference type="OrthoDB" id="19232at2759"/>
<gene>
    <name evidence="2" type="ORF">H5410_012711</name>
</gene>
<feature type="region of interest" description="Disordered" evidence="1">
    <location>
        <begin position="219"/>
        <end position="252"/>
    </location>
</feature>
<proteinExistence type="predicted"/>
<dbReference type="InterPro" id="IPR055296">
    <property type="entry name" value="SRL2-like"/>
</dbReference>
<comment type="caution">
    <text evidence="2">The sequence shown here is derived from an EMBL/GenBank/DDBJ whole genome shotgun (WGS) entry which is preliminary data.</text>
</comment>
<dbReference type="SUPFAM" id="SSF48371">
    <property type="entry name" value="ARM repeat"/>
    <property type="match status" value="1"/>
</dbReference>
<protein>
    <submittedName>
        <fullName evidence="2">Uncharacterized protein</fullName>
    </submittedName>
</protein>
<evidence type="ECO:0000313" key="3">
    <source>
        <dbReference type="Proteomes" id="UP000824120"/>
    </source>
</evidence>
<dbReference type="PANTHER" id="PTHR46087">
    <property type="entry name" value="PUTATIVE, EXPRESSED-RELATED"/>
    <property type="match status" value="1"/>
</dbReference>
<evidence type="ECO:0000313" key="2">
    <source>
        <dbReference type="EMBL" id="KAG5627493.1"/>
    </source>
</evidence>
<accession>A0A9J6ASD9</accession>
<feature type="compositionally biased region" description="Basic and acidic residues" evidence="1">
    <location>
        <begin position="219"/>
        <end position="229"/>
    </location>
</feature>
<name>A0A9J6ASD9_SOLCO</name>
<dbReference type="InterPro" id="IPR049152">
    <property type="entry name" value="EFR3-like_ARM"/>
</dbReference>
<dbReference type="Pfam" id="PF21052">
    <property type="entry name" value="EFR3_ARM"/>
    <property type="match status" value="1"/>
</dbReference>
<keyword evidence="3" id="KW-1185">Reference proteome</keyword>
<dbReference type="InterPro" id="IPR016024">
    <property type="entry name" value="ARM-type_fold"/>
</dbReference>
<reference evidence="2 3" key="1">
    <citation type="submission" date="2020-09" db="EMBL/GenBank/DDBJ databases">
        <title>De no assembly of potato wild relative species, Solanum commersonii.</title>
        <authorList>
            <person name="Cho K."/>
        </authorList>
    </citation>
    <scope>NUCLEOTIDE SEQUENCE [LARGE SCALE GENOMIC DNA]</scope>
    <source>
        <strain evidence="2">LZ3.2</strain>
        <tissue evidence="2">Leaf</tissue>
    </source>
</reference>